<evidence type="ECO:0000313" key="3">
    <source>
        <dbReference type="Proteomes" id="UP000275256"/>
    </source>
</evidence>
<evidence type="ECO:0000313" key="2">
    <source>
        <dbReference type="EMBL" id="RMB58835.1"/>
    </source>
</evidence>
<dbReference type="Proteomes" id="UP000275256">
    <property type="component" value="Unassembled WGS sequence"/>
</dbReference>
<proteinExistence type="predicted"/>
<sequence>MPRFVPVKRCRTSNQPDQWRQSQRLDNSCARWSVRRPSGIPVSGFSQVSSCSMGWDVAIVVMCVTGIVAMPFVGLYARRRWLTGQGGLFDCAYRVADGVPGSGWVLGLARYREDRLEWFRAFSLGLRPSVSLQRGTTTYVHQRPASGLEQVVLFEDSRVILVRERVTSREHCLAMDDDTTMGLITWLESAPPGSHYIPASADSPL</sequence>
<organism evidence="2 3">
    <name type="scientific">Tessaracoccus antarcticus</name>
    <dbReference type="NCBI Taxonomy" id="2479848"/>
    <lineage>
        <taxon>Bacteria</taxon>
        <taxon>Bacillati</taxon>
        <taxon>Actinomycetota</taxon>
        <taxon>Actinomycetes</taxon>
        <taxon>Propionibacteriales</taxon>
        <taxon>Propionibacteriaceae</taxon>
        <taxon>Tessaracoccus</taxon>
    </lineage>
</organism>
<reference evidence="2 3" key="1">
    <citation type="submission" date="2018-10" db="EMBL/GenBank/DDBJ databases">
        <title>Tessaracoccus antarcticuss sp. nov., isolated from sediment.</title>
        <authorList>
            <person name="Zhou L.Y."/>
            <person name="Du Z.J."/>
        </authorList>
    </citation>
    <scope>NUCLEOTIDE SEQUENCE [LARGE SCALE GENOMIC DNA]</scope>
    <source>
        <strain evidence="2 3">JDX10</strain>
    </source>
</reference>
<comment type="caution">
    <text evidence="2">The sequence shown here is derived from an EMBL/GenBank/DDBJ whole genome shotgun (WGS) entry which is preliminary data.</text>
</comment>
<gene>
    <name evidence="2" type="ORF">EAX62_11970</name>
</gene>
<keyword evidence="1" id="KW-0812">Transmembrane</keyword>
<dbReference type="Pfam" id="PF10739">
    <property type="entry name" value="DUF2550"/>
    <property type="match status" value="1"/>
</dbReference>
<keyword evidence="3" id="KW-1185">Reference proteome</keyword>
<dbReference type="InterPro" id="IPR019675">
    <property type="entry name" value="DUF2550"/>
</dbReference>
<dbReference type="AlphaFoldDB" id="A0A3M0G224"/>
<feature type="transmembrane region" description="Helical" evidence="1">
    <location>
        <begin position="57"/>
        <end position="77"/>
    </location>
</feature>
<accession>A0A3M0G224</accession>
<keyword evidence="1" id="KW-1133">Transmembrane helix</keyword>
<protein>
    <submittedName>
        <fullName evidence="2">DUF2550 family protein</fullName>
    </submittedName>
</protein>
<evidence type="ECO:0000256" key="1">
    <source>
        <dbReference type="SAM" id="Phobius"/>
    </source>
</evidence>
<keyword evidence="1" id="KW-0472">Membrane</keyword>
<dbReference type="EMBL" id="REFW01000003">
    <property type="protein sequence ID" value="RMB58835.1"/>
    <property type="molecule type" value="Genomic_DNA"/>
</dbReference>
<name>A0A3M0G224_9ACTN</name>